<evidence type="ECO:0000256" key="3">
    <source>
        <dbReference type="ARBA" id="ARBA00022516"/>
    </source>
</evidence>
<proteinExistence type="inferred from homology"/>
<dbReference type="EC" id="2.3.1.274" evidence="8 10"/>
<sequence>MNILIDGMGGDNAPLEIVKGAVKAADKIDGKITIIGREEEIIKAFEKIGYTKGKIEIVNATEVVTNNEAPAMAVRKKKDSSITRGMSMVKSGEADAFLSAGSTGALLSAGLFNLGRIKGIQRPAIAAFFPKIGKNDTTLLLDCGANVESKPEYLLQNGIMGSIFVEKVKGIKNPEVRLLNVGAEEEKGDSLHKEAFELLSQADINFQGNCEGRDVPFGCCDVCVTDGFSGNVFLKSSEGVAMAIMGRIKSKLKESPVSMLGAAIAGSKFKELKKEFDYSEEGGAPILGLKGPVLKMHGSSNADAVYNAILKAVPYVENDVTGTIEKAVAEFKAREQDEQ</sequence>
<name>A0A6A8MCG7_9FIRM</name>
<protein>
    <recommendedName>
        <fullName evidence="8 10">Phosphate acyltransferase</fullName>
        <ecNumber evidence="8 10">2.3.1.274</ecNumber>
    </recommendedName>
    <alternativeName>
        <fullName evidence="10">Acyl-ACP phosphotransacylase</fullName>
    </alternativeName>
    <alternativeName>
        <fullName evidence="10">Acyl-[acyl-carrier-protein]--phosphate acyltransferase</fullName>
    </alternativeName>
    <alternativeName>
        <fullName evidence="10">Phosphate-acyl-ACP acyltransferase</fullName>
    </alternativeName>
</protein>
<dbReference type="AlphaFoldDB" id="A0A6A8MCG7"/>
<dbReference type="NCBIfam" id="TIGR00182">
    <property type="entry name" value="plsX"/>
    <property type="match status" value="1"/>
</dbReference>
<organism evidence="11">
    <name type="scientific">Baileyella intestinalis</name>
    <dbReference type="NCBI Taxonomy" id="2606709"/>
    <lineage>
        <taxon>Bacteria</taxon>
        <taxon>Bacillati</taxon>
        <taxon>Bacillota</taxon>
        <taxon>Clostridia</taxon>
        <taxon>Peptostreptococcales</taxon>
        <taxon>Anaerovoracaceae</taxon>
        <taxon>Baileyella</taxon>
    </lineage>
</organism>
<evidence type="ECO:0000256" key="5">
    <source>
        <dbReference type="ARBA" id="ARBA00023098"/>
    </source>
</evidence>
<dbReference type="RefSeq" id="WP_154572678.1">
    <property type="nucleotide sequence ID" value="NZ_DBEZJY010000043.1"/>
</dbReference>
<evidence type="ECO:0000256" key="9">
    <source>
        <dbReference type="ARBA" id="ARBA00046608"/>
    </source>
</evidence>
<dbReference type="InterPro" id="IPR003664">
    <property type="entry name" value="FA_synthesis"/>
</dbReference>
<evidence type="ECO:0000313" key="11">
    <source>
        <dbReference type="EMBL" id="MST69217.1"/>
    </source>
</evidence>
<keyword evidence="11" id="KW-0012">Acyltransferase</keyword>
<dbReference type="PANTHER" id="PTHR30100:SF1">
    <property type="entry name" value="PHOSPHATE ACYLTRANSFERASE"/>
    <property type="match status" value="1"/>
</dbReference>
<dbReference type="GO" id="GO:0043811">
    <property type="term" value="F:phosphate:acyl-[acyl carrier protein] acyltransferase activity"/>
    <property type="evidence" value="ECO:0007669"/>
    <property type="project" value="UniProtKB-UniRule"/>
</dbReference>
<reference evidence="11" key="1">
    <citation type="submission" date="2019-09" db="EMBL/GenBank/DDBJ databases">
        <title>In-depth cultivation of the pig gut microbiome towards novel bacterial diversity and tailored functional studies.</title>
        <authorList>
            <person name="Wylensek D."/>
            <person name="Hitch T.C.A."/>
            <person name="Clavel T."/>
        </authorList>
    </citation>
    <scope>NUCLEOTIDE SEQUENCE</scope>
    <source>
        <strain evidence="11">RF-744-FAT-WT-3</strain>
    </source>
</reference>
<keyword evidence="6 10" id="KW-0594">Phospholipid biosynthesis</keyword>
<dbReference type="SUPFAM" id="SSF53659">
    <property type="entry name" value="Isocitrate/Isopropylmalate dehydrogenase-like"/>
    <property type="match status" value="1"/>
</dbReference>
<evidence type="ECO:0000256" key="8">
    <source>
        <dbReference type="ARBA" id="ARBA00024069"/>
    </source>
</evidence>
<accession>A0A6A8MCG7</accession>
<evidence type="ECO:0000256" key="1">
    <source>
        <dbReference type="ARBA" id="ARBA00001232"/>
    </source>
</evidence>
<dbReference type="InterPro" id="IPR012281">
    <property type="entry name" value="Phospholipid_synth_PlsX-like"/>
</dbReference>
<keyword evidence="4 10" id="KW-0808">Transferase</keyword>
<dbReference type="PIRSF" id="PIRSF002465">
    <property type="entry name" value="Phsphlp_syn_PlsX"/>
    <property type="match status" value="1"/>
</dbReference>
<gene>
    <name evidence="10 11" type="primary">plsX</name>
    <name evidence="11" type="ORF">FYJ66_06375</name>
</gene>
<dbReference type="UniPathway" id="UPA00085"/>
<dbReference type="HAMAP" id="MF_00019">
    <property type="entry name" value="PlsX"/>
    <property type="match status" value="1"/>
</dbReference>
<comment type="pathway">
    <text evidence="10">Lipid metabolism; phospholipid metabolism.</text>
</comment>
<evidence type="ECO:0000256" key="10">
    <source>
        <dbReference type="HAMAP-Rule" id="MF_00019"/>
    </source>
</evidence>
<comment type="catalytic activity">
    <reaction evidence="1 10">
        <text>a fatty acyl-[ACP] + phosphate = an acyl phosphate + holo-[ACP]</text>
        <dbReference type="Rhea" id="RHEA:42292"/>
        <dbReference type="Rhea" id="RHEA-COMP:9685"/>
        <dbReference type="Rhea" id="RHEA-COMP:14125"/>
        <dbReference type="ChEBI" id="CHEBI:43474"/>
        <dbReference type="ChEBI" id="CHEBI:59918"/>
        <dbReference type="ChEBI" id="CHEBI:64479"/>
        <dbReference type="ChEBI" id="CHEBI:138651"/>
        <dbReference type="EC" id="2.3.1.274"/>
    </reaction>
</comment>
<evidence type="ECO:0000256" key="7">
    <source>
        <dbReference type="ARBA" id="ARBA00023264"/>
    </source>
</evidence>
<comment type="similarity">
    <text evidence="10">Belongs to the PlsX family.</text>
</comment>
<dbReference type="GO" id="GO:0006633">
    <property type="term" value="P:fatty acid biosynthetic process"/>
    <property type="evidence" value="ECO:0007669"/>
    <property type="project" value="UniProtKB-UniRule"/>
</dbReference>
<comment type="caution">
    <text evidence="11">The sequence shown here is derived from an EMBL/GenBank/DDBJ whole genome shotgun (WGS) entry which is preliminary data.</text>
</comment>
<comment type="subunit">
    <text evidence="9 10">Homodimer. Probably interacts with PlsY.</text>
</comment>
<evidence type="ECO:0000256" key="2">
    <source>
        <dbReference type="ARBA" id="ARBA00022490"/>
    </source>
</evidence>
<dbReference type="GO" id="GO:0005737">
    <property type="term" value="C:cytoplasm"/>
    <property type="evidence" value="ECO:0007669"/>
    <property type="project" value="UniProtKB-SubCell"/>
</dbReference>
<keyword evidence="5 10" id="KW-0443">Lipid metabolism</keyword>
<keyword evidence="3 10" id="KW-0444">Lipid biosynthesis</keyword>
<dbReference type="GO" id="GO:0008654">
    <property type="term" value="P:phospholipid biosynthetic process"/>
    <property type="evidence" value="ECO:0007669"/>
    <property type="project" value="UniProtKB-KW"/>
</dbReference>
<evidence type="ECO:0000256" key="6">
    <source>
        <dbReference type="ARBA" id="ARBA00023209"/>
    </source>
</evidence>
<keyword evidence="2 10" id="KW-0963">Cytoplasm</keyword>
<evidence type="ECO:0000256" key="4">
    <source>
        <dbReference type="ARBA" id="ARBA00022679"/>
    </source>
</evidence>
<comment type="subcellular location">
    <subcellularLocation>
        <location evidence="10">Cytoplasm</location>
    </subcellularLocation>
    <text evidence="10">Associated with the membrane possibly through PlsY.</text>
</comment>
<comment type="function">
    <text evidence="10">Catalyzes the reversible formation of acyl-phosphate (acyl-PO(4)) from acyl-[acyl-carrier-protein] (acyl-ACP). This enzyme utilizes acyl-ACP as fatty acyl donor, but not acyl-CoA.</text>
</comment>
<dbReference type="Gene3D" id="3.40.718.10">
    <property type="entry name" value="Isopropylmalate Dehydrogenase"/>
    <property type="match status" value="1"/>
</dbReference>
<keyword evidence="7 10" id="KW-1208">Phospholipid metabolism</keyword>
<dbReference type="Pfam" id="PF02504">
    <property type="entry name" value="FA_synthesis"/>
    <property type="match status" value="1"/>
</dbReference>
<dbReference type="EMBL" id="VUNB01000004">
    <property type="protein sequence ID" value="MST69217.1"/>
    <property type="molecule type" value="Genomic_DNA"/>
</dbReference>
<dbReference type="PANTHER" id="PTHR30100">
    <property type="entry name" value="FATTY ACID/PHOSPHOLIPID SYNTHESIS PROTEIN PLSX"/>
    <property type="match status" value="1"/>
</dbReference>